<sequence length="112" mass="12389">MTLRKKHINAIAMLASIVVCATTVQAARTFTGSPHSVKMTAYKRANIYKGYSVTFKIDNLTQAWLDGKPCAVDEDTVNAVTFSQGFFQVVYYKRHGVAMLLQNGVFVGQLKP</sequence>
<protein>
    <submittedName>
        <fullName evidence="2">Uncharacterized protein</fullName>
    </submittedName>
</protein>
<comment type="caution">
    <text evidence="2">The sequence shown here is derived from an EMBL/GenBank/DDBJ whole genome shotgun (WGS) entry which is preliminary data.</text>
</comment>
<dbReference type="RefSeq" id="WP_075198176.1">
    <property type="nucleotide sequence ID" value="NZ_CP187984.1"/>
</dbReference>
<feature type="signal peptide" evidence="1">
    <location>
        <begin position="1"/>
        <end position="21"/>
    </location>
</feature>
<name>A0A2T7B6D9_9ENTR</name>
<keyword evidence="1" id="KW-0732">Signal</keyword>
<evidence type="ECO:0000256" key="1">
    <source>
        <dbReference type="SAM" id="SignalP"/>
    </source>
</evidence>
<dbReference type="OrthoDB" id="5592783at2"/>
<reference evidence="2" key="1">
    <citation type="submission" date="2016-12" db="EMBL/GenBank/DDBJ databases">
        <title>Analysis of the Molecular Diversity Among Cronobacter Species Isolated from Filth Flies Using a Pan Genomic DNA Microarray.</title>
        <authorList>
            <person name="Pava-Ripoll M."/>
            <person name="Tall B."/>
            <person name="Farber J."/>
            <person name="Fanning S."/>
            <person name="Lehner A."/>
            <person name="Stephan R."/>
            <person name="Pagotto F."/>
            <person name="Iverson C."/>
            <person name="Ziobro G."/>
            <person name="Miller A."/>
            <person name="Pearson R."/>
            <person name="Yan Q."/>
            <person name="Kim M."/>
            <person name="Jeong S."/>
            <person name="Park J."/>
            <person name="Jun S."/>
            <person name="Choi H."/>
            <person name="Chung T."/>
            <person name="Yoo Y."/>
            <person name="Park E."/>
            <person name="Hwang S."/>
            <person name="Lee B."/>
            <person name="Sathyamoorthy V."/>
            <person name="Carter L."/>
            <person name="Mammel M."/>
            <person name="Jackson S."/>
            <person name="Kothary M."/>
            <person name="Patel I."/>
            <person name="Grim C."/>
            <person name="Gopinath G."/>
            <person name="Gangiredla J."/>
            <person name="Chase H."/>
        </authorList>
    </citation>
    <scope>NUCLEOTIDE SEQUENCE [LARGE SCALE GENOMIC DNA]</scope>
    <source>
        <strain evidence="2">MOD1-Sh41s</strain>
    </source>
</reference>
<evidence type="ECO:0000313" key="2">
    <source>
        <dbReference type="EMBL" id="PUX23254.1"/>
    </source>
</evidence>
<dbReference type="AlphaFoldDB" id="A0A2T7B6D9"/>
<feature type="chain" id="PRO_5015570417" evidence="1">
    <location>
        <begin position="22"/>
        <end position="112"/>
    </location>
</feature>
<accession>A0A2T7B6D9</accession>
<proteinExistence type="predicted"/>
<gene>
    <name evidence="2" type="ORF">BS411_08595</name>
</gene>
<dbReference type="EMBL" id="MSAG01000013">
    <property type="protein sequence ID" value="PUX23254.1"/>
    <property type="molecule type" value="Genomic_DNA"/>
</dbReference>
<organism evidence="2">
    <name type="scientific">Cronobacter turicensis</name>
    <dbReference type="NCBI Taxonomy" id="413502"/>
    <lineage>
        <taxon>Bacteria</taxon>
        <taxon>Pseudomonadati</taxon>
        <taxon>Pseudomonadota</taxon>
        <taxon>Gammaproteobacteria</taxon>
        <taxon>Enterobacterales</taxon>
        <taxon>Enterobacteriaceae</taxon>
        <taxon>Cronobacter</taxon>
    </lineage>
</organism>